<sequence length="184" mass="21148">MKIWLTMKGLLTVIQVTRLEPTDTNPRTAELTQWTERDQICRVAILSALSNTLFDVYCSDSYTAKSLRDELDRKYNTEEQGLKKYFVPKFMRYQMVEDMFVGIPSSVSLDDSLTSISIPENVEKMSNVEVNPSSTSLTHEEPDEPRRSKTARIVKNFESDFVIYNIKDDPVTSKNNLAYSKAKK</sequence>
<organism evidence="3 4">
    <name type="scientific">Sesamum angolense</name>
    <dbReference type="NCBI Taxonomy" id="2727404"/>
    <lineage>
        <taxon>Eukaryota</taxon>
        <taxon>Viridiplantae</taxon>
        <taxon>Streptophyta</taxon>
        <taxon>Embryophyta</taxon>
        <taxon>Tracheophyta</taxon>
        <taxon>Spermatophyta</taxon>
        <taxon>Magnoliopsida</taxon>
        <taxon>eudicotyledons</taxon>
        <taxon>Gunneridae</taxon>
        <taxon>Pentapetalae</taxon>
        <taxon>asterids</taxon>
        <taxon>lamiids</taxon>
        <taxon>Lamiales</taxon>
        <taxon>Pedaliaceae</taxon>
        <taxon>Sesamum</taxon>
    </lineage>
</organism>
<feature type="signal peptide" evidence="2">
    <location>
        <begin position="1"/>
        <end position="19"/>
    </location>
</feature>
<proteinExistence type="predicted"/>
<dbReference type="PANTHER" id="PTHR47592:SF27">
    <property type="entry name" value="OS08G0421700 PROTEIN"/>
    <property type="match status" value="1"/>
</dbReference>
<dbReference type="Pfam" id="PF14223">
    <property type="entry name" value="Retrotran_gag_2"/>
    <property type="match status" value="1"/>
</dbReference>
<feature type="compositionally biased region" description="Basic and acidic residues" evidence="1">
    <location>
        <begin position="138"/>
        <end position="147"/>
    </location>
</feature>
<name>A0AAE1XCS3_9LAMI</name>
<gene>
    <name evidence="3" type="ORF">Sango_0026700</name>
</gene>
<evidence type="ECO:0000313" key="3">
    <source>
        <dbReference type="EMBL" id="KAK4409537.1"/>
    </source>
</evidence>
<dbReference type="EMBL" id="JACGWL010000001">
    <property type="protein sequence ID" value="KAK4409537.1"/>
    <property type="molecule type" value="Genomic_DNA"/>
</dbReference>
<dbReference type="AlphaFoldDB" id="A0AAE1XCS3"/>
<keyword evidence="2" id="KW-0732">Signal</keyword>
<reference evidence="3" key="1">
    <citation type="submission" date="2020-06" db="EMBL/GenBank/DDBJ databases">
        <authorList>
            <person name="Li T."/>
            <person name="Hu X."/>
            <person name="Zhang T."/>
            <person name="Song X."/>
            <person name="Zhang H."/>
            <person name="Dai N."/>
            <person name="Sheng W."/>
            <person name="Hou X."/>
            <person name="Wei L."/>
        </authorList>
    </citation>
    <scope>NUCLEOTIDE SEQUENCE</scope>
    <source>
        <strain evidence="3">K16</strain>
        <tissue evidence="3">Leaf</tissue>
    </source>
</reference>
<dbReference type="PANTHER" id="PTHR47592">
    <property type="entry name" value="PBF68 PROTEIN"/>
    <property type="match status" value="1"/>
</dbReference>
<comment type="caution">
    <text evidence="3">The sequence shown here is derived from an EMBL/GenBank/DDBJ whole genome shotgun (WGS) entry which is preliminary data.</text>
</comment>
<evidence type="ECO:0000313" key="4">
    <source>
        <dbReference type="Proteomes" id="UP001289374"/>
    </source>
</evidence>
<feature type="chain" id="PRO_5041937602" evidence="2">
    <location>
        <begin position="20"/>
        <end position="184"/>
    </location>
</feature>
<evidence type="ECO:0000256" key="2">
    <source>
        <dbReference type="SAM" id="SignalP"/>
    </source>
</evidence>
<feature type="region of interest" description="Disordered" evidence="1">
    <location>
        <begin position="130"/>
        <end position="150"/>
    </location>
</feature>
<protein>
    <submittedName>
        <fullName evidence="3">Uncharacterized protein</fullName>
    </submittedName>
</protein>
<reference evidence="3" key="2">
    <citation type="journal article" date="2024" name="Plant">
        <title>Genomic evolution and insights into agronomic trait innovations of Sesamum species.</title>
        <authorList>
            <person name="Miao H."/>
            <person name="Wang L."/>
            <person name="Qu L."/>
            <person name="Liu H."/>
            <person name="Sun Y."/>
            <person name="Le M."/>
            <person name="Wang Q."/>
            <person name="Wei S."/>
            <person name="Zheng Y."/>
            <person name="Lin W."/>
            <person name="Duan Y."/>
            <person name="Cao H."/>
            <person name="Xiong S."/>
            <person name="Wang X."/>
            <person name="Wei L."/>
            <person name="Li C."/>
            <person name="Ma Q."/>
            <person name="Ju M."/>
            <person name="Zhao R."/>
            <person name="Li G."/>
            <person name="Mu C."/>
            <person name="Tian Q."/>
            <person name="Mei H."/>
            <person name="Zhang T."/>
            <person name="Gao T."/>
            <person name="Zhang H."/>
        </authorList>
    </citation>
    <scope>NUCLEOTIDE SEQUENCE</scope>
    <source>
        <strain evidence="3">K16</strain>
    </source>
</reference>
<evidence type="ECO:0000256" key="1">
    <source>
        <dbReference type="SAM" id="MobiDB-lite"/>
    </source>
</evidence>
<keyword evidence="4" id="KW-1185">Reference proteome</keyword>
<dbReference type="Proteomes" id="UP001289374">
    <property type="component" value="Unassembled WGS sequence"/>
</dbReference>
<accession>A0AAE1XCS3</accession>